<dbReference type="SUPFAM" id="SSF69118">
    <property type="entry name" value="AhpD-like"/>
    <property type="match status" value="1"/>
</dbReference>
<keyword evidence="3" id="KW-1185">Reference proteome</keyword>
<feature type="region of interest" description="Disordered" evidence="1">
    <location>
        <begin position="208"/>
        <end position="228"/>
    </location>
</feature>
<feature type="compositionally biased region" description="Polar residues" evidence="1">
    <location>
        <begin position="215"/>
        <end position="228"/>
    </location>
</feature>
<evidence type="ECO:0000313" key="2">
    <source>
        <dbReference type="EMBL" id="KAK5956619.1"/>
    </source>
</evidence>
<dbReference type="PANTHER" id="PTHR34846:SF11">
    <property type="entry name" value="4-CARBOXYMUCONOLACTONE DECARBOXYLASE FAMILY PROTEIN (AFU_ORTHOLOGUE AFUA_6G11590)"/>
    <property type="match status" value="1"/>
</dbReference>
<name>A0AAN8EIS0_9EURO</name>
<protein>
    <submittedName>
        <fullName evidence="2">Uncharacterized protein</fullName>
    </submittedName>
</protein>
<organism evidence="2 3">
    <name type="scientific">Knufia fluminis</name>
    <dbReference type="NCBI Taxonomy" id="191047"/>
    <lineage>
        <taxon>Eukaryota</taxon>
        <taxon>Fungi</taxon>
        <taxon>Dikarya</taxon>
        <taxon>Ascomycota</taxon>
        <taxon>Pezizomycotina</taxon>
        <taxon>Eurotiomycetes</taxon>
        <taxon>Chaetothyriomycetidae</taxon>
        <taxon>Chaetothyriales</taxon>
        <taxon>Trichomeriaceae</taxon>
        <taxon>Knufia</taxon>
    </lineage>
</organism>
<proteinExistence type="predicted"/>
<dbReference type="Proteomes" id="UP001316803">
    <property type="component" value="Unassembled WGS sequence"/>
</dbReference>
<accession>A0AAN8EIS0</accession>
<dbReference type="InterPro" id="IPR029032">
    <property type="entry name" value="AhpD-like"/>
</dbReference>
<comment type="caution">
    <text evidence="2">The sequence shown here is derived from an EMBL/GenBank/DDBJ whole genome shotgun (WGS) entry which is preliminary data.</text>
</comment>
<dbReference type="PANTHER" id="PTHR34846">
    <property type="entry name" value="4-CARBOXYMUCONOLACTONE DECARBOXYLASE FAMILY PROTEIN (AFU_ORTHOLOGUE AFUA_6G11590)"/>
    <property type="match status" value="1"/>
</dbReference>
<sequence length="228" mass="25651">MRLPYVDNPPNFTSEDDKQVLERVKARRGERGLLPLDLALLHAPKVADGTLLFTLISHECQPLLHVILTPHPGWNSLLGAIRTKTSLPSNIREIAICRPALINQAWFEWMHHVPLLEESDSFKSDSSKIQTVQELHPTSAGSLDDKEWATLRYADAMTREVAVPQSLFDEVRKLFSEQEVVEITATVASYNLVSRFLVALDVGEQNDKKPEFETKVTNPTKTDGNIQS</sequence>
<dbReference type="AlphaFoldDB" id="A0AAN8EIS0"/>
<dbReference type="EMBL" id="JAKLMC020000004">
    <property type="protein sequence ID" value="KAK5956619.1"/>
    <property type="molecule type" value="Genomic_DNA"/>
</dbReference>
<reference evidence="2 3" key="1">
    <citation type="submission" date="2022-12" db="EMBL/GenBank/DDBJ databases">
        <title>Genomic features and morphological characterization of a novel Knufia sp. strain isolated from spacecraft assembly facility.</title>
        <authorList>
            <person name="Teixeira M."/>
            <person name="Chander A.M."/>
            <person name="Stajich J.E."/>
            <person name="Venkateswaran K."/>
        </authorList>
    </citation>
    <scope>NUCLEOTIDE SEQUENCE [LARGE SCALE GENOMIC DNA]</scope>
    <source>
        <strain evidence="2 3">FJI-L2-BK-P2</strain>
    </source>
</reference>
<dbReference type="Gene3D" id="1.20.1290.10">
    <property type="entry name" value="AhpD-like"/>
    <property type="match status" value="1"/>
</dbReference>
<gene>
    <name evidence="2" type="ORF">OHC33_002105</name>
</gene>
<evidence type="ECO:0000313" key="3">
    <source>
        <dbReference type="Proteomes" id="UP001316803"/>
    </source>
</evidence>
<evidence type="ECO:0000256" key="1">
    <source>
        <dbReference type="SAM" id="MobiDB-lite"/>
    </source>
</evidence>